<keyword evidence="1" id="KW-0812">Transmembrane</keyword>
<protein>
    <submittedName>
        <fullName evidence="2">Uncharacterized protein</fullName>
    </submittedName>
</protein>
<name>A0A3N9XRZ6_9ACTN</name>
<keyword evidence="1" id="KW-1133">Transmembrane helix</keyword>
<dbReference type="EMBL" id="QGSY01000019">
    <property type="protein sequence ID" value="RQX15764.1"/>
    <property type="molecule type" value="Genomic_DNA"/>
</dbReference>
<proteinExistence type="predicted"/>
<sequence length="199" mass="21246">MDVDNEERRAGAPAVAAGRRGRWKRFFERAPGLQLMAVYWVPMTVLIGLPVRWLFDRQESLDEAVLGAALNAVSIGPALYLSRRMAGQQNARRDPEGYALREAMLTGTVPEDDAVRADLPGYLAGQRRATRAALLSIVGISVGLILLALLAADNEGFAVIFGVVAAVSVAVAARTLTRIRRLASLLAAPSPAETPGSRG</sequence>
<dbReference type="Proteomes" id="UP000266889">
    <property type="component" value="Unassembled WGS sequence"/>
</dbReference>
<keyword evidence="3" id="KW-1185">Reference proteome</keyword>
<accession>A0A3N9XRZ6</accession>
<evidence type="ECO:0000256" key="1">
    <source>
        <dbReference type="SAM" id="Phobius"/>
    </source>
</evidence>
<evidence type="ECO:0000313" key="3">
    <source>
        <dbReference type="Proteomes" id="UP000266889"/>
    </source>
</evidence>
<dbReference type="RefSeq" id="WP_124853299.1">
    <property type="nucleotide sequence ID" value="NZ_JBEXYX010000001.1"/>
</dbReference>
<keyword evidence="1" id="KW-0472">Membrane</keyword>
<dbReference type="AlphaFoldDB" id="A0A3N9XRZ6"/>
<feature type="transmembrane region" description="Helical" evidence="1">
    <location>
        <begin position="132"/>
        <end position="151"/>
    </location>
</feature>
<feature type="transmembrane region" description="Helical" evidence="1">
    <location>
        <begin position="157"/>
        <end position="176"/>
    </location>
</feature>
<dbReference type="OrthoDB" id="3390998at2"/>
<reference evidence="2 3" key="1">
    <citation type="submission" date="2018-05" db="EMBL/GenBank/DDBJ databases">
        <title>Micromonospora from Atacama Desert.</title>
        <authorList>
            <person name="Carro L."/>
            <person name="Goodfellow M."/>
            <person name="Klenk H.-P."/>
        </authorList>
    </citation>
    <scope>NUCLEOTIDE SEQUENCE [LARGE SCALE GENOMIC DNA]</scope>
    <source>
        <strain evidence="2 3">LB32</strain>
    </source>
</reference>
<feature type="transmembrane region" description="Helical" evidence="1">
    <location>
        <begin position="64"/>
        <end position="82"/>
    </location>
</feature>
<comment type="caution">
    <text evidence="2">The sequence shown here is derived from an EMBL/GenBank/DDBJ whole genome shotgun (WGS) entry which is preliminary data.</text>
</comment>
<evidence type="ECO:0000313" key="2">
    <source>
        <dbReference type="EMBL" id="RQX15764.1"/>
    </source>
</evidence>
<feature type="transmembrane region" description="Helical" evidence="1">
    <location>
        <begin position="32"/>
        <end position="52"/>
    </location>
</feature>
<organism evidence="2 3">
    <name type="scientific">Micromonospora arida</name>
    <dbReference type="NCBI Taxonomy" id="2203715"/>
    <lineage>
        <taxon>Bacteria</taxon>
        <taxon>Bacillati</taxon>
        <taxon>Actinomycetota</taxon>
        <taxon>Actinomycetes</taxon>
        <taxon>Micromonosporales</taxon>
        <taxon>Micromonosporaceae</taxon>
        <taxon>Micromonospora</taxon>
    </lineage>
</organism>
<gene>
    <name evidence="2" type="ORF">DLJ58_00140</name>
</gene>